<feature type="coiled-coil region" evidence="1">
    <location>
        <begin position="47"/>
        <end position="102"/>
    </location>
</feature>
<dbReference type="EMBL" id="MSDW01000001">
    <property type="protein sequence ID" value="OKY77544.1"/>
    <property type="molecule type" value="Genomic_DNA"/>
</dbReference>
<dbReference type="InterPro" id="IPR002145">
    <property type="entry name" value="CopG"/>
</dbReference>
<dbReference type="GO" id="GO:0006355">
    <property type="term" value="P:regulation of DNA-templated transcription"/>
    <property type="evidence" value="ECO:0007669"/>
    <property type="project" value="InterPro"/>
</dbReference>
<proteinExistence type="predicted"/>
<organism evidence="3 4">
    <name type="scientific">Methanohalarchaeum thermophilum</name>
    <dbReference type="NCBI Taxonomy" id="1903181"/>
    <lineage>
        <taxon>Archaea</taxon>
        <taxon>Methanobacteriati</taxon>
        <taxon>Methanobacteriota</taxon>
        <taxon>Methanonatronarchaeia</taxon>
        <taxon>Methanonatronarchaeales</taxon>
        <taxon>Methanonatronarchaeaceae</taxon>
        <taxon>Candidatus Methanohalarchaeum</taxon>
    </lineage>
</organism>
<name>A0A1Q6DT50_METT1</name>
<dbReference type="Pfam" id="PF01402">
    <property type="entry name" value="RHH_1"/>
    <property type="match status" value="1"/>
</dbReference>
<keyword evidence="4" id="KW-1185">Reference proteome</keyword>
<dbReference type="Proteomes" id="UP000185744">
    <property type="component" value="Unassembled WGS sequence"/>
</dbReference>
<sequence>MSKKSTSFSISKNLIKELDEKASDSEKSKSEVVERSLKEFIEGSEEVKELRYKLKEKKKQNKLLEDRINDLEARINDLEKIIKNKEKQIKLLKNYINEENEELEILID</sequence>
<protein>
    <recommendedName>
        <fullName evidence="2">Ribbon-helix-helix protein CopG domain-containing protein</fullName>
    </recommendedName>
</protein>
<gene>
    <name evidence="3" type="ORF">BTN85_0010</name>
</gene>
<dbReference type="InParanoid" id="A0A1Q6DT50"/>
<accession>A0A1Q6DT50</accession>
<dbReference type="AlphaFoldDB" id="A0A1Q6DT50"/>
<evidence type="ECO:0000259" key="2">
    <source>
        <dbReference type="Pfam" id="PF01402"/>
    </source>
</evidence>
<feature type="domain" description="Ribbon-helix-helix protein CopG" evidence="2">
    <location>
        <begin position="4"/>
        <end position="42"/>
    </location>
</feature>
<keyword evidence="1" id="KW-0175">Coiled coil</keyword>
<evidence type="ECO:0000313" key="4">
    <source>
        <dbReference type="Proteomes" id="UP000185744"/>
    </source>
</evidence>
<comment type="caution">
    <text evidence="3">The sequence shown here is derived from an EMBL/GenBank/DDBJ whole genome shotgun (WGS) entry which is preliminary data.</text>
</comment>
<evidence type="ECO:0000256" key="1">
    <source>
        <dbReference type="SAM" id="Coils"/>
    </source>
</evidence>
<reference evidence="3" key="1">
    <citation type="submission" date="2016-12" db="EMBL/GenBank/DDBJ databases">
        <title>Discovery of methanogenic haloarchaea.</title>
        <authorList>
            <person name="Sorokin D.Y."/>
            <person name="Makarova K.S."/>
            <person name="Abbas B."/>
            <person name="Ferrer M."/>
            <person name="Golyshin P.N."/>
        </authorList>
    </citation>
    <scope>NUCLEOTIDE SEQUENCE [LARGE SCALE GENOMIC DNA]</scope>
    <source>
        <strain evidence="3">HMET1</strain>
    </source>
</reference>
<evidence type="ECO:0000313" key="3">
    <source>
        <dbReference type="EMBL" id="OKY77544.1"/>
    </source>
</evidence>